<dbReference type="RefSeq" id="WP_007271763.1">
    <property type="nucleotide sequence ID" value="NZ_JBITUG010000012.1"/>
</dbReference>
<name>A0A5B0EM04_9MICC</name>
<comment type="caution">
    <text evidence="1">The sequence shown here is derived from an EMBL/GenBank/DDBJ whole genome shotgun (WGS) entry which is preliminary data.</text>
</comment>
<accession>A0A5B0EM04</accession>
<dbReference type="Proteomes" id="UP000323856">
    <property type="component" value="Unassembled WGS sequence"/>
</dbReference>
<protein>
    <submittedName>
        <fullName evidence="1">Uncharacterized protein</fullName>
    </submittedName>
</protein>
<organism evidence="1 2">
    <name type="scientific">Paeniglutamicibacter gangotriensis</name>
    <dbReference type="NCBI Taxonomy" id="254787"/>
    <lineage>
        <taxon>Bacteria</taxon>
        <taxon>Bacillati</taxon>
        <taxon>Actinomycetota</taxon>
        <taxon>Actinomycetes</taxon>
        <taxon>Micrococcales</taxon>
        <taxon>Micrococcaceae</taxon>
        <taxon>Paeniglutamicibacter</taxon>
    </lineage>
</organism>
<gene>
    <name evidence="1" type="ORF">FQ154_00420</name>
</gene>
<sequence length="181" mass="19848">MRWESLFADLEAQFEAEAARGKLSEIQEMVRIERARQTLVQRLGRHLGSPLDVHLLGSERLGGQLAALGKDWLMLVHGGTEELIPFRALAWWSGSGAGGGAETGQRLVGFSQALRLLVRDRARVGIDGVDGRALANGTLDQVGQDFVEVALHARDEFRRGAAVHSRAVVPFTAMARVRRED</sequence>
<dbReference type="AlphaFoldDB" id="A0A5B0EM04"/>
<evidence type="ECO:0000313" key="2">
    <source>
        <dbReference type="Proteomes" id="UP000323856"/>
    </source>
</evidence>
<proteinExistence type="predicted"/>
<dbReference type="OrthoDB" id="3827359at2"/>
<reference evidence="1 2" key="1">
    <citation type="submission" date="2019-07" db="EMBL/GenBank/DDBJ databases">
        <title>Analysis of the biochemical properties, biological activity and biotechnological potential of siderophores and biosurfactants produced by Antarctic psychrotolerant bacteria.</title>
        <authorList>
            <person name="Styczynski M."/>
            <person name="Krucon T."/>
            <person name="Decewicz P."/>
            <person name="Dziewit L."/>
        </authorList>
    </citation>
    <scope>NUCLEOTIDE SEQUENCE [LARGE SCALE GENOMIC DNA]</scope>
    <source>
        <strain evidence="1 2">ANT_H27</strain>
    </source>
</reference>
<evidence type="ECO:0000313" key="1">
    <source>
        <dbReference type="EMBL" id="KAA0979668.1"/>
    </source>
</evidence>
<dbReference type="EMBL" id="VOBL01000001">
    <property type="protein sequence ID" value="KAA0979668.1"/>
    <property type="molecule type" value="Genomic_DNA"/>
</dbReference>